<evidence type="ECO:0000256" key="1">
    <source>
        <dbReference type="SAM" id="Phobius"/>
    </source>
</evidence>
<keyword evidence="1" id="KW-0812">Transmembrane</keyword>
<keyword evidence="1" id="KW-0472">Membrane</keyword>
<dbReference type="EMBL" id="MCIF01000002">
    <property type="protein sequence ID" value="RAQ97782.1"/>
    <property type="molecule type" value="Genomic_DNA"/>
</dbReference>
<evidence type="ECO:0000313" key="2">
    <source>
        <dbReference type="EMBL" id="RAQ97782.1"/>
    </source>
</evidence>
<dbReference type="AlphaFoldDB" id="A0A328VNP7"/>
<evidence type="ECO:0000313" key="3">
    <source>
        <dbReference type="Proteomes" id="UP000248706"/>
    </source>
</evidence>
<dbReference type="Proteomes" id="UP000248706">
    <property type="component" value="Unassembled WGS sequence"/>
</dbReference>
<feature type="transmembrane region" description="Helical" evidence="1">
    <location>
        <begin position="51"/>
        <end position="69"/>
    </location>
</feature>
<feature type="transmembrane region" description="Helical" evidence="1">
    <location>
        <begin position="236"/>
        <end position="254"/>
    </location>
</feature>
<dbReference type="RefSeq" id="WP_112432475.1">
    <property type="nucleotide sequence ID" value="NZ_MCIF01000002.1"/>
</dbReference>
<feature type="transmembrane region" description="Helical" evidence="1">
    <location>
        <begin position="260"/>
        <end position="283"/>
    </location>
</feature>
<organism evidence="2 3">
    <name type="scientific">Thermogemmatispora tikiterensis</name>
    <dbReference type="NCBI Taxonomy" id="1825093"/>
    <lineage>
        <taxon>Bacteria</taxon>
        <taxon>Bacillati</taxon>
        <taxon>Chloroflexota</taxon>
        <taxon>Ktedonobacteria</taxon>
        <taxon>Thermogemmatisporales</taxon>
        <taxon>Thermogemmatisporaceae</taxon>
        <taxon>Thermogemmatispora</taxon>
    </lineage>
</organism>
<feature type="transmembrane region" description="Helical" evidence="1">
    <location>
        <begin position="17"/>
        <end position="39"/>
    </location>
</feature>
<feature type="transmembrane region" description="Helical" evidence="1">
    <location>
        <begin position="129"/>
        <end position="148"/>
    </location>
</feature>
<proteinExistence type="predicted"/>
<sequence length="284" mass="30825">MQPDPARATRHESSLRLLASLMLMVIPVSGGLVVLSAYLSPLVPRLALDSAQQVTLSLLLALCVQLIGTSAPLGSYLVALLITAAFYLAALQTALVTQSWPLFICPLAFVLLSRWASMPTPQAAVAGSFRALRLVVVLVMIVLADLLARWWQPPLVGLLLGIPAILLVWRLPCLEDDRRLIITRVILQATTLLVVLSLLVGLGQLVSLPRGLVALFCCYLSTVWGAPTLSARDRLALWLTLVLLLLCCSYYLASSRVPDSLSWILTLSSLICLLVAMLTLWLLP</sequence>
<feature type="transmembrane region" description="Helical" evidence="1">
    <location>
        <begin position="100"/>
        <end position="117"/>
    </location>
</feature>
<reference evidence="2 3" key="1">
    <citation type="submission" date="2016-08" db="EMBL/GenBank/DDBJ databases">
        <title>Analysis of Carbohydrate Active Enzymes in Thermogemmatispora T81 Reveals Carbohydrate Degradation Ability.</title>
        <authorList>
            <person name="Tomazini A."/>
            <person name="Lal S."/>
            <person name="Stott M."/>
            <person name="Henrissat B."/>
            <person name="Polikarpov I."/>
            <person name="Sparling R."/>
            <person name="Levin D.B."/>
        </authorList>
    </citation>
    <scope>NUCLEOTIDE SEQUENCE [LARGE SCALE GENOMIC DNA]</scope>
    <source>
        <strain evidence="2 3">T81</strain>
    </source>
</reference>
<comment type="caution">
    <text evidence="2">The sequence shown here is derived from an EMBL/GenBank/DDBJ whole genome shotgun (WGS) entry which is preliminary data.</text>
</comment>
<gene>
    <name evidence="2" type="ORF">A4R35_19740</name>
</gene>
<accession>A0A328VNP7</accession>
<keyword evidence="1" id="KW-1133">Transmembrane helix</keyword>
<feature type="transmembrane region" description="Helical" evidence="1">
    <location>
        <begin position="185"/>
        <end position="206"/>
    </location>
</feature>
<feature type="transmembrane region" description="Helical" evidence="1">
    <location>
        <begin position="154"/>
        <end position="173"/>
    </location>
</feature>
<keyword evidence="3" id="KW-1185">Reference proteome</keyword>
<name>A0A328VNP7_9CHLR</name>
<feature type="transmembrane region" description="Helical" evidence="1">
    <location>
        <begin position="76"/>
        <end position="94"/>
    </location>
</feature>
<protein>
    <submittedName>
        <fullName evidence="2">Uncharacterized protein</fullName>
    </submittedName>
</protein>